<protein>
    <submittedName>
        <fullName evidence="2">Uncharacterized protein</fullName>
    </submittedName>
</protein>
<keyword evidence="1" id="KW-0812">Transmembrane</keyword>
<dbReference type="Proteomes" id="UP000325433">
    <property type="component" value="Unassembled WGS sequence"/>
</dbReference>
<keyword evidence="3" id="KW-1185">Reference proteome</keyword>
<feature type="transmembrane region" description="Helical" evidence="1">
    <location>
        <begin position="66"/>
        <end position="87"/>
    </location>
</feature>
<organism evidence="2 3">
    <name type="scientific">Aspergillus transmontanensis</name>
    <dbReference type="NCBI Taxonomy" id="1034304"/>
    <lineage>
        <taxon>Eukaryota</taxon>
        <taxon>Fungi</taxon>
        <taxon>Dikarya</taxon>
        <taxon>Ascomycota</taxon>
        <taxon>Pezizomycotina</taxon>
        <taxon>Eurotiomycetes</taxon>
        <taxon>Eurotiomycetidae</taxon>
        <taxon>Eurotiales</taxon>
        <taxon>Aspergillaceae</taxon>
        <taxon>Aspergillus</taxon>
        <taxon>Aspergillus subgen. Circumdati</taxon>
    </lineage>
</organism>
<evidence type="ECO:0000313" key="2">
    <source>
        <dbReference type="EMBL" id="KAE8315717.1"/>
    </source>
</evidence>
<reference evidence="3" key="1">
    <citation type="submission" date="2019-04" db="EMBL/GenBank/DDBJ databases">
        <title>Friends and foes A comparative genomics studyof 23 Aspergillus species from section Flavi.</title>
        <authorList>
            <consortium name="DOE Joint Genome Institute"/>
            <person name="Kjaerbolling I."/>
            <person name="Vesth T."/>
            <person name="Frisvad J.C."/>
            <person name="Nybo J.L."/>
            <person name="Theobald S."/>
            <person name="Kildgaard S."/>
            <person name="Isbrandt T."/>
            <person name="Kuo A."/>
            <person name="Sato A."/>
            <person name="Lyhne E.K."/>
            <person name="Kogle M.E."/>
            <person name="Wiebenga A."/>
            <person name="Kun R.S."/>
            <person name="Lubbers R.J."/>
            <person name="Makela M.R."/>
            <person name="Barry K."/>
            <person name="Chovatia M."/>
            <person name="Clum A."/>
            <person name="Daum C."/>
            <person name="Haridas S."/>
            <person name="He G."/>
            <person name="LaButti K."/>
            <person name="Lipzen A."/>
            <person name="Mondo S."/>
            <person name="Riley R."/>
            <person name="Salamov A."/>
            <person name="Simmons B.A."/>
            <person name="Magnuson J.K."/>
            <person name="Henrissat B."/>
            <person name="Mortensen U.H."/>
            <person name="Larsen T.O."/>
            <person name="Devries R.P."/>
            <person name="Grigoriev I.V."/>
            <person name="Machida M."/>
            <person name="Baker S.E."/>
            <person name="Andersen M.R."/>
        </authorList>
    </citation>
    <scope>NUCLEOTIDE SEQUENCE [LARGE SCALE GENOMIC DNA]</scope>
    <source>
        <strain evidence="3">CBS 130015</strain>
    </source>
</reference>
<gene>
    <name evidence="2" type="ORF">BDV41DRAFT_529768</name>
</gene>
<name>A0A5N6W4F3_9EURO</name>
<keyword evidence="1" id="KW-1133">Transmembrane helix</keyword>
<evidence type="ECO:0000313" key="3">
    <source>
        <dbReference type="Proteomes" id="UP000325433"/>
    </source>
</evidence>
<accession>A0A5N6W4F3</accession>
<sequence>MLTDVYWFHVADLYIFILSVSKNLVHDIQMLVQSGVDHSLLRPHRSEIKPRNNAFRRISLITSLPILYLSNSLFHFGSLFIVLYSRWKLHAGQARHSLDFRSYL</sequence>
<keyword evidence="1" id="KW-0472">Membrane</keyword>
<evidence type="ECO:0000256" key="1">
    <source>
        <dbReference type="SAM" id="Phobius"/>
    </source>
</evidence>
<dbReference type="EMBL" id="ML738310">
    <property type="protein sequence ID" value="KAE8315717.1"/>
    <property type="molecule type" value="Genomic_DNA"/>
</dbReference>
<dbReference type="AlphaFoldDB" id="A0A5N6W4F3"/>
<proteinExistence type="predicted"/>